<gene>
    <name evidence="10" type="ORF">PF001_g20238</name>
    <name evidence="8" type="ORF">PF002_g7458</name>
    <name evidence="9" type="ORF">PF004_g5299</name>
    <name evidence="7" type="ORF">PF005_g6431</name>
    <name evidence="6" type="ORF">PF006_g5663</name>
    <name evidence="4" type="ORF">PF007_g6545</name>
    <name evidence="11" type="ORF">PF008_g8341</name>
    <name evidence="2" type="ORF">PF009_g6952</name>
    <name evidence="5" type="ORF">PF010_g5424</name>
    <name evidence="3" type="ORF">PF011_g5808</name>
</gene>
<dbReference type="Proteomes" id="UP000488956">
    <property type="component" value="Unassembled WGS sequence"/>
</dbReference>
<dbReference type="Proteomes" id="UP000441208">
    <property type="component" value="Unassembled WGS sequence"/>
</dbReference>
<dbReference type="Proteomes" id="UP000440367">
    <property type="component" value="Unassembled WGS sequence"/>
</dbReference>
<evidence type="ECO:0000313" key="13">
    <source>
        <dbReference type="Proteomes" id="UP000433483"/>
    </source>
</evidence>
<reference evidence="12 13" key="1">
    <citation type="submission" date="2018-08" db="EMBL/GenBank/DDBJ databases">
        <title>Genomic investigation of the strawberry pathogen Phytophthora fragariae indicates pathogenicity is determined by transcriptional variation in three key races.</title>
        <authorList>
            <person name="Adams T.M."/>
            <person name="Armitage A.D."/>
            <person name="Sobczyk M.K."/>
            <person name="Bates H.J."/>
            <person name="Dunwell J.M."/>
            <person name="Nellist C.F."/>
            <person name="Harrison R.J."/>
        </authorList>
    </citation>
    <scope>NUCLEOTIDE SEQUENCE [LARGE SCALE GENOMIC DNA]</scope>
    <source>
        <strain evidence="10 14">A4</strain>
        <strain evidence="8 15">BC-1</strain>
        <strain evidence="9 19">BC-23</strain>
        <strain evidence="7 13">NOV-27</strain>
        <strain evidence="6 16">NOV-5</strain>
        <strain evidence="4 17">NOV-71</strain>
        <strain evidence="11 20">NOV-77</strain>
        <strain evidence="2 12">NOV-9</strain>
        <strain evidence="5 21">ONT-3</strain>
        <strain evidence="3 18">SCRP245</strain>
    </source>
</reference>
<dbReference type="Proteomes" id="UP000433483">
    <property type="component" value="Unassembled WGS sequence"/>
</dbReference>
<evidence type="ECO:0000313" key="12">
    <source>
        <dbReference type="Proteomes" id="UP000429523"/>
    </source>
</evidence>
<dbReference type="Proteomes" id="UP000440732">
    <property type="component" value="Unassembled WGS sequence"/>
</dbReference>
<evidence type="ECO:0000313" key="19">
    <source>
        <dbReference type="Proteomes" id="UP000476176"/>
    </source>
</evidence>
<protein>
    <recommendedName>
        <fullName evidence="22">HAT C-terminal dimerisation domain-containing protein</fullName>
    </recommendedName>
</protein>
<evidence type="ECO:0000313" key="3">
    <source>
        <dbReference type="EMBL" id="KAE9019499.1"/>
    </source>
</evidence>
<keyword evidence="13" id="KW-1185">Reference proteome</keyword>
<evidence type="ECO:0000313" key="21">
    <source>
        <dbReference type="Proteomes" id="UP000488956"/>
    </source>
</evidence>
<keyword evidence="1" id="KW-0732">Signal</keyword>
<evidence type="ECO:0000313" key="7">
    <source>
        <dbReference type="EMBL" id="KAE9223127.1"/>
    </source>
</evidence>
<evidence type="ECO:0000313" key="20">
    <source>
        <dbReference type="Proteomes" id="UP000486351"/>
    </source>
</evidence>
<dbReference type="EMBL" id="QXGF01000257">
    <property type="protein sequence ID" value="KAE8943331.1"/>
    <property type="molecule type" value="Genomic_DNA"/>
</dbReference>
<dbReference type="EMBL" id="QXFY01000373">
    <property type="protein sequence ID" value="KAE9346326.1"/>
    <property type="molecule type" value="Genomic_DNA"/>
</dbReference>
<evidence type="ECO:0000313" key="4">
    <source>
        <dbReference type="EMBL" id="KAE9124923.1"/>
    </source>
</evidence>
<evidence type="ECO:0000313" key="15">
    <source>
        <dbReference type="Proteomes" id="UP000440367"/>
    </source>
</evidence>
<evidence type="ECO:0000256" key="1">
    <source>
        <dbReference type="SAM" id="SignalP"/>
    </source>
</evidence>
<dbReference type="AlphaFoldDB" id="A0A6A3YQD3"/>
<evidence type="ECO:0000313" key="11">
    <source>
        <dbReference type="EMBL" id="KAE9346326.1"/>
    </source>
</evidence>
<evidence type="ECO:0000313" key="17">
    <source>
        <dbReference type="Proteomes" id="UP000441208"/>
    </source>
</evidence>
<accession>A0A6A3YQD3</accession>
<dbReference type="Proteomes" id="UP000437068">
    <property type="component" value="Unassembled WGS sequence"/>
</dbReference>
<dbReference type="EMBL" id="QXGB01000239">
    <property type="protein sequence ID" value="KAE9223127.1"/>
    <property type="molecule type" value="Genomic_DNA"/>
</dbReference>
<organism evidence="7 13">
    <name type="scientific">Phytophthora fragariae</name>
    <dbReference type="NCBI Taxonomy" id="53985"/>
    <lineage>
        <taxon>Eukaryota</taxon>
        <taxon>Sar</taxon>
        <taxon>Stramenopiles</taxon>
        <taxon>Oomycota</taxon>
        <taxon>Peronosporomycetes</taxon>
        <taxon>Peronosporales</taxon>
        <taxon>Peronosporaceae</taxon>
        <taxon>Phytophthora</taxon>
    </lineage>
</organism>
<evidence type="ECO:0000313" key="9">
    <source>
        <dbReference type="EMBL" id="KAE9245281.1"/>
    </source>
</evidence>
<name>A0A6A3YQD3_9STRA</name>
<proteinExistence type="predicted"/>
<feature type="chain" id="PRO_5036166827" description="HAT C-terminal dimerisation domain-containing protein" evidence="1">
    <location>
        <begin position="23"/>
        <end position="51"/>
    </location>
</feature>
<comment type="caution">
    <text evidence="7">The sequence shown here is derived from an EMBL/GenBank/DDBJ whole genome shotgun (WGS) entry which is preliminary data.</text>
</comment>
<evidence type="ECO:0000313" key="16">
    <source>
        <dbReference type="Proteomes" id="UP000440732"/>
    </source>
</evidence>
<dbReference type="EMBL" id="QXGD01000276">
    <property type="protein sequence ID" value="KAE9245039.1"/>
    <property type="molecule type" value="Genomic_DNA"/>
</dbReference>
<feature type="signal peptide" evidence="1">
    <location>
        <begin position="1"/>
        <end position="22"/>
    </location>
</feature>
<evidence type="ECO:0000313" key="14">
    <source>
        <dbReference type="Proteomes" id="UP000437068"/>
    </source>
</evidence>
<dbReference type="OrthoDB" id="6621977at2759"/>
<dbReference type="Proteomes" id="UP000460718">
    <property type="component" value="Unassembled WGS sequence"/>
</dbReference>
<dbReference type="EMBL" id="QXGA01000215">
    <property type="protein sequence ID" value="KAE9149915.1"/>
    <property type="molecule type" value="Genomic_DNA"/>
</dbReference>
<dbReference type="Proteomes" id="UP000476176">
    <property type="component" value="Unassembled WGS sequence"/>
</dbReference>
<dbReference type="EMBL" id="QXGE01001725">
    <property type="protein sequence ID" value="KAE9289033.1"/>
    <property type="molecule type" value="Genomic_DNA"/>
</dbReference>
<sequence length="51" mass="5449">MHTISLAVPCCAFVLPVSTASAERSFSTMKRDNTTPCSCMALRSDAISLRA</sequence>
<evidence type="ECO:0000313" key="5">
    <source>
        <dbReference type="EMBL" id="KAE9125977.1"/>
    </source>
</evidence>
<dbReference type="EMBL" id="QXFZ01000245">
    <property type="protein sequence ID" value="KAE9124923.1"/>
    <property type="molecule type" value="Genomic_DNA"/>
</dbReference>
<evidence type="ECO:0000313" key="2">
    <source>
        <dbReference type="EMBL" id="KAE8943331.1"/>
    </source>
</evidence>
<dbReference type="EMBL" id="QXFX01000201">
    <property type="protein sequence ID" value="KAE9125977.1"/>
    <property type="molecule type" value="Genomic_DNA"/>
</dbReference>
<evidence type="ECO:0008006" key="22">
    <source>
        <dbReference type="Google" id="ProtNLM"/>
    </source>
</evidence>
<dbReference type="Proteomes" id="UP000486351">
    <property type="component" value="Unassembled WGS sequence"/>
</dbReference>
<evidence type="ECO:0000313" key="10">
    <source>
        <dbReference type="EMBL" id="KAE9289033.1"/>
    </source>
</evidence>
<evidence type="ECO:0000313" key="18">
    <source>
        <dbReference type="Proteomes" id="UP000460718"/>
    </source>
</evidence>
<evidence type="ECO:0000313" key="6">
    <source>
        <dbReference type="EMBL" id="KAE9149915.1"/>
    </source>
</evidence>
<dbReference type="Proteomes" id="UP000429523">
    <property type="component" value="Unassembled WGS sequence"/>
</dbReference>
<dbReference type="EMBL" id="QXFW01000234">
    <property type="protein sequence ID" value="KAE9019499.1"/>
    <property type="molecule type" value="Genomic_DNA"/>
</dbReference>
<evidence type="ECO:0000313" key="8">
    <source>
        <dbReference type="EMBL" id="KAE9245039.1"/>
    </source>
</evidence>
<dbReference type="EMBL" id="QXGC01000196">
    <property type="protein sequence ID" value="KAE9245281.1"/>
    <property type="molecule type" value="Genomic_DNA"/>
</dbReference>